<dbReference type="SUPFAM" id="SSF53756">
    <property type="entry name" value="UDP-Glycosyltransferase/glycogen phosphorylase"/>
    <property type="match status" value="1"/>
</dbReference>
<organism evidence="1">
    <name type="scientific">Magnetococcus massalia (strain MO-1)</name>
    <dbReference type="NCBI Taxonomy" id="451514"/>
    <lineage>
        <taxon>Bacteria</taxon>
        <taxon>Pseudomonadati</taxon>
        <taxon>Pseudomonadota</taxon>
        <taxon>Magnetococcia</taxon>
        <taxon>Magnetococcales</taxon>
        <taxon>Magnetococcaceae</taxon>
        <taxon>Magnetococcus</taxon>
    </lineage>
</organism>
<dbReference type="InterPro" id="IPR053205">
    <property type="entry name" value="GHMP_kinase_L-arabinokinase"/>
</dbReference>
<protein>
    <submittedName>
        <fullName evidence="1">Uncharacterized protein</fullName>
    </submittedName>
</protein>
<dbReference type="PANTHER" id="PTHR38134">
    <property type="entry name" value="SLR1395 PROTEIN"/>
    <property type="match status" value="1"/>
</dbReference>
<reference evidence="1" key="1">
    <citation type="submission" date="2015-04" db="EMBL/GenBank/DDBJ databases">
        <authorList>
            <person name="Syromyatnikov M.Y."/>
            <person name="Popov V.N."/>
        </authorList>
    </citation>
    <scope>NUCLEOTIDE SEQUENCE</scope>
    <source>
        <strain evidence="1">MO-1</strain>
    </source>
</reference>
<name>A0A1S7LJQ8_MAGMO</name>
<dbReference type="Gene3D" id="3.40.50.2000">
    <property type="entry name" value="Glycogen Phosphorylase B"/>
    <property type="match status" value="1"/>
</dbReference>
<evidence type="ECO:0000313" key="1">
    <source>
        <dbReference type="EMBL" id="CRH06633.1"/>
    </source>
</evidence>
<accession>A0A1S7LJQ8</accession>
<dbReference type="EMBL" id="LO017727">
    <property type="protein sequence ID" value="CRH06633.1"/>
    <property type="molecule type" value="Genomic_DNA"/>
</dbReference>
<dbReference type="PANTHER" id="PTHR38134:SF2">
    <property type="entry name" value="GALACTOKINASE"/>
    <property type="match status" value="1"/>
</dbReference>
<sequence length="369" mass="40576">MRIWCGISGHGMGHVGQVAPVLTALQQQLAEQGETLEAHIHCQVPYARLQRKLGKLNWQHHEGQTDIGLIQHHPMVPDLAATERALNDACGQWPQRVTQLAARIAVIKPDLILADIPPMTLAAAKQLAIPTVALSSLSWEAIYADYFSHSPYLQKWTNRLHQAYAEADLALLPEPAMGQRRFSRSQRIPAILDRGEQAAGTLRARLGIATTDRRPLVLLSLGGIQAQALPLEPLTQADHLHFLVDAPNLPEHAHIHGLAPLSHWPFADIMASVDGVVGKPGYNMAVEAVAWDIPFFYSPRGHFADEPPIEAWLAEYGRAKCYDWGSLMGGEWLNAWQALISAPIKPRPAFNGAEVAARMITSSCNRQSP</sequence>
<dbReference type="AlphaFoldDB" id="A0A1S7LJQ8"/>
<gene>
    <name evidence="1" type="ORF">MAGMO_2476</name>
</gene>
<proteinExistence type="predicted"/>